<dbReference type="InterPro" id="IPR001750">
    <property type="entry name" value="ND/Mrp_TM"/>
</dbReference>
<dbReference type="OrthoDB" id="9807568at2"/>
<name>A0A179DBS9_9SPHI</name>
<comment type="caution">
    <text evidence="8">The sequence shown here is derived from an EMBL/GenBank/DDBJ whole genome shotgun (WGS) entry which is preliminary data.</text>
</comment>
<proteinExistence type="predicted"/>
<dbReference type="EMBL" id="LWHJ01000030">
    <property type="protein sequence ID" value="OAQ38487.1"/>
    <property type="molecule type" value="Genomic_DNA"/>
</dbReference>
<keyword evidence="3 6" id="KW-1133">Transmembrane helix</keyword>
<feature type="transmembrane region" description="Helical" evidence="6">
    <location>
        <begin position="198"/>
        <end position="217"/>
    </location>
</feature>
<sequence length="498" mass="55349">MNTNSSIENPPPNGFKEKQTLYNLNQDSTTVLATTINIFLWILFLGNAFFLAINFSNNLVWNVEEIIRINGFTLLIWSTVTFFSAILSTYCKYYLAGFKYQKKFIGLSLGFTFSVMLFIASNHIALLLLSWFAMGVFMAGLIGINAEWKEAQEARKFAQKYFFLGTLFLSSGVLLLAEKTNTHTLEGIIKNVNNLSQITIVIAALFIITAAIIQSAIYPFHRWLLSAMTAPTPASALMHAGFVNGAGILLALFAPLIFASNTFILLLIIGGLTAIIAQFTKLLQTNVKQKLGCSTIAQMGFMIMQCGLGFFNTAVVHLILHGFYKAYLFLASGENIQQTKPEKPEKIVIKPLQAIVVLFFGIIGAYLFATLTGKGLGVNSGIFLTLIVAITVGQITYNIVKQKNLSIWQKAYIPPILFLLGIGIYALIYNGVTHLMATMSMVDVPLPLNAIQIIFGIIFLIGFFIMKLGIYRNFSWLYVKLLNDSQPYHKTLLMFKSK</sequence>
<dbReference type="Pfam" id="PF00361">
    <property type="entry name" value="Proton_antipo_M"/>
    <property type="match status" value="1"/>
</dbReference>
<evidence type="ECO:0000256" key="4">
    <source>
        <dbReference type="ARBA" id="ARBA00023136"/>
    </source>
</evidence>
<feature type="transmembrane region" description="Helical" evidence="6">
    <location>
        <begin position="263"/>
        <end position="280"/>
    </location>
</feature>
<feature type="transmembrane region" description="Helical" evidence="6">
    <location>
        <begin position="450"/>
        <end position="470"/>
    </location>
</feature>
<reference evidence="8 9" key="1">
    <citation type="submission" date="2016-04" db="EMBL/GenBank/DDBJ databases">
        <authorList>
            <person name="Evans L.H."/>
            <person name="Alamgir A."/>
            <person name="Owens N."/>
            <person name="Weber N.D."/>
            <person name="Virtaneva K."/>
            <person name="Barbian K."/>
            <person name="Babar A."/>
            <person name="Rosenke K."/>
        </authorList>
    </citation>
    <scope>NUCLEOTIDE SEQUENCE [LARGE SCALE GENOMIC DNA]</scope>
    <source>
        <strain evidence="8 9">CCM 8644</strain>
    </source>
</reference>
<organism evidence="8 9">
    <name type="scientific">Pedobacter psychrophilus</name>
    <dbReference type="NCBI Taxonomy" id="1826909"/>
    <lineage>
        <taxon>Bacteria</taxon>
        <taxon>Pseudomonadati</taxon>
        <taxon>Bacteroidota</taxon>
        <taxon>Sphingobacteriia</taxon>
        <taxon>Sphingobacteriales</taxon>
        <taxon>Sphingobacteriaceae</taxon>
        <taxon>Pedobacter</taxon>
    </lineage>
</organism>
<keyword evidence="9" id="KW-1185">Reference proteome</keyword>
<feature type="domain" description="NADH:quinone oxidoreductase/Mrp antiporter transmembrane" evidence="7">
    <location>
        <begin position="121"/>
        <end position="340"/>
    </location>
</feature>
<dbReference type="PANTHER" id="PTHR42829:SF1">
    <property type="entry name" value="INORGANIC CARBON TRANSPORTER SUBUNIT DABB-RELATED"/>
    <property type="match status" value="1"/>
</dbReference>
<keyword evidence="4 6" id="KW-0472">Membrane</keyword>
<accession>A0A179DBS9</accession>
<evidence type="ECO:0000313" key="9">
    <source>
        <dbReference type="Proteomes" id="UP000078459"/>
    </source>
</evidence>
<feature type="transmembrane region" description="Helical" evidence="6">
    <location>
        <begin position="412"/>
        <end position="430"/>
    </location>
</feature>
<comment type="subcellular location">
    <subcellularLocation>
        <location evidence="1">Endomembrane system</location>
        <topology evidence="1">Multi-pass membrane protein</topology>
    </subcellularLocation>
    <subcellularLocation>
        <location evidence="5">Membrane</location>
        <topology evidence="5">Multi-pass membrane protein</topology>
    </subcellularLocation>
</comment>
<dbReference type="GO" id="GO:0012505">
    <property type="term" value="C:endomembrane system"/>
    <property type="evidence" value="ECO:0007669"/>
    <property type="project" value="UniProtKB-SubCell"/>
</dbReference>
<feature type="transmembrane region" description="Helical" evidence="6">
    <location>
        <begin position="347"/>
        <end position="369"/>
    </location>
</feature>
<evidence type="ECO:0000313" key="8">
    <source>
        <dbReference type="EMBL" id="OAQ38487.1"/>
    </source>
</evidence>
<keyword evidence="2 5" id="KW-0812">Transmembrane</keyword>
<protein>
    <submittedName>
        <fullName evidence="8">Pesticidal protein Cry28Aa</fullName>
    </submittedName>
</protein>
<feature type="transmembrane region" description="Helical" evidence="6">
    <location>
        <begin position="101"/>
        <end position="119"/>
    </location>
</feature>
<dbReference type="GO" id="GO:0003954">
    <property type="term" value="F:NADH dehydrogenase activity"/>
    <property type="evidence" value="ECO:0007669"/>
    <property type="project" value="TreeGrafter"/>
</dbReference>
<dbReference type="Proteomes" id="UP000078459">
    <property type="component" value="Unassembled WGS sequence"/>
</dbReference>
<evidence type="ECO:0000256" key="3">
    <source>
        <dbReference type="ARBA" id="ARBA00022989"/>
    </source>
</evidence>
<evidence type="ECO:0000256" key="6">
    <source>
        <dbReference type="SAM" id="Phobius"/>
    </source>
</evidence>
<feature type="transmembrane region" description="Helical" evidence="6">
    <location>
        <begin position="300"/>
        <end position="320"/>
    </location>
</feature>
<dbReference type="PANTHER" id="PTHR42829">
    <property type="entry name" value="NADH-UBIQUINONE OXIDOREDUCTASE CHAIN 5"/>
    <property type="match status" value="1"/>
</dbReference>
<feature type="transmembrane region" description="Helical" evidence="6">
    <location>
        <begin position="237"/>
        <end position="258"/>
    </location>
</feature>
<dbReference type="GO" id="GO:0008137">
    <property type="term" value="F:NADH dehydrogenase (ubiquinone) activity"/>
    <property type="evidence" value="ECO:0007669"/>
    <property type="project" value="InterPro"/>
</dbReference>
<evidence type="ECO:0000256" key="5">
    <source>
        <dbReference type="RuleBase" id="RU000320"/>
    </source>
</evidence>
<dbReference type="GO" id="GO:0016020">
    <property type="term" value="C:membrane"/>
    <property type="evidence" value="ECO:0007669"/>
    <property type="project" value="UniProtKB-SubCell"/>
</dbReference>
<dbReference type="InterPro" id="IPR003945">
    <property type="entry name" value="NU5C-like"/>
</dbReference>
<dbReference type="GO" id="GO:0042773">
    <property type="term" value="P:ATP synthesis coupled electron transport"/>
    <property type="evidence" value="ECO:0007669"/>
    <property type="project" value="InterPro"/>
</dbReference>
<gene>
    <name evidence="8" type="ORF">A5893_13765</name>
</gene>
<evidence type="ECO:0000256" key="1">
    <source>
        <dbReference type="ARBA" id="ARBA00004127"/>
    </source>
</evidence>
<dbReference type="GO" id="GO:0015990">
    <property type="term" value="P:electron transport coupled proton transport"/>
    <property type="evidence" value="ECO:0007669"/>
    <property type="project" value="TreeGrafter"/>
</dbReference>
<evidence type="ECO:0000256" key="2">
    <source>
        <dbReference type="ARBA" id="ARBA00022692"/>
    </source>
</evidence>
<feature type="transmembrane region" description="Helical" evidence="6">
    <location>
        <begin position="158"/>
        <end position="177"/>
    </location>
</feature>
<dbReference type="PRINTS" id="PR01434">
    <property type="entry name" value="NADHDHGNASE5"/>
</dbReference>
<feature type="transmembrane region" description="Helical" evidence="6">
    <location>
        <begin position="381"/>
        <end position="400"/>
    </location>
</feature>
<evidence type="ECO:0000259" key="7">
    <source>
        <dbReference type="Pfam" id="PF00361"/>
    </source>
</evidence>
<feature type="transmembrane region" description="Helical" evidence="6">
    <location>
        <begin position="74"/>
        <end position="95"/>
    </location>
</feature>
<dbReference type="STRING" id="1826909.A5893_13765"/>
<reference evidence="8 9" key="2">
    <citation type="submission" date="2016-06" db="EMBL/GenBank/DDBJ databases">
        <title>Pedobacter psychrophilus sp. nov., isolated from Antarctic fragmentary rock.</title>
        <authorList>
            <person name="Svec P."/>
        </authorList>
    </citation>
    <scope>NUCLEOTIDE SEQUENCE [LARGE SCALE GENOMIC DNA]</scope>
    <source>
        <strain evidence="8 9">CCM 8644</strain>
    </source>
</reference>
<feature type="transmembrane region" description="Helical" evidence="6">
    <location>
        <begin position="31"/>
        <end position="53"/>
    </location>
</feature>
<feature type="transmembrane region" description="Helical" evidence="6">
    <location>
        <begin position="126"/>
        <end position="146"/>
    </location>
</feature>
<dbReference type="RefSeq" id="WP_068823258.1">
    <property type="nucleotide sequence ID" value="NZ_LWHJ01000030.1"/>
</dbReference>
<dbReference type="AlphaFoldDB" id="A0A179DBS9"/>